<dbReference type="GO" id="GO:0005886">
    <property type="term" value="C:plasma membrane"/>
    <property type="evidence" value="ECO:0007669"/>
    <property type="project" value="TreeGrafter"/>
</dbReference>
<dbReference type="InterPro" id="IPR007274">
    <property type="entry name" value="Cop_transporter"/>
</dbReference>
<evidence type="ECO:0000256" key="3">
    <source>
        <dbReference type="ARBA" id="ARBA00022989"/>
    </source>
</evidence>
<keyword evidence="2 5" id="KW-0812">Transmembrane</keyword>
<feature type="transmembrane region" description="Helical" evidence="5">
    <location>
        <begin position="227"/>
        <end position="245"/>
    </location>
</feature>
<keyword evidence="5" id="KW-0187">Copper transport</keyword>
<keyword evidence="5" id="KW-0813">Transport</keyword>
<dbReference type="PANTHER" id="PTHR12483">
    <property type="entry name" value="SOLUTE CARRIER FAMILY 31 COPPER TRANSPORTERS"/>
    <property type="match status" value="1"/>
</dbReference>
<organism evidence="7 8">
    <name type="scientific">Mycena rosella</name>
    <name type="common">Pink bonnet</name>
    <name type="synonym">Agaricus rosellus</name>
    <dbReference type="NCBI Taxonomy" id="1033263"/>
    <lineage>
        <taxon>Eukaryota</taxon>
        <taxon>Fungi</taxon>
        <taxon>Dikarya</taxon>
        <taxon>Basidiomycota</taxon>
        <taxon>Agaricomycotina</taxon>
        <taxon>Agaricomycetes</taxon>
        <taxon>Agaricomycetidae</taxon>
        <taxon>Agaricales</taxon>
        <taxon>Marasmiineae</taxon>
        <taxon>Mycenaceae</taxon>
        <taxon>Mycena</taxon>
    </lineage>
</organism>
<evidence type="ECO:0000256" key="6">
    <source>
        <dbReference type="SAM" id="MobiDB-lite"/>
    </source>
</evidence>
<dbReference type="PANTHER" id="PTHR12483:SF27">
    <property type="entry name" value="COPPER TRANSPORT PROTEIN CTR1"/>
    <property type="match status" value="1"/>
</dbReference>
<comment type="similarity">
    <text evidence="5">Belongs to the copper transporter (Ctr) (TC 1.A.56) family. SLC31A subfamily.</text>
</comment>
<keyword evidence="4 5" id="KW-0472">Membrane</keyword>
<proteinExistence type="inferred from homology"/>
<dbReference type="EMBL" id="JARKIE010000012">
    <property type="protein sequence ID" value="KAJ7703721.1"/>
    <property type="molecule type" value="Genomic_DNA"/>
</dbReference>
<keyword evidence="5" id="KW-0186">Copper</keyword>
<keyword evidence="3 5" id="KW-1133">Transmembrane helix</keyword>
<gene>
    <name evidence="7" type="ORF">B0H17DRAFT_68084</name>
</gene>
<feature type="region of interest" description="Disordered" evidence="6">
    <location>
        <begin position="188"/>
        <end position="209"/>
    </location>
</feature>
<sequence length="246" mass="26921">MTRGSACAHWAHRVIPGSSAGGPSWCRCPRLRIINELPLLLRDSRYVLPSRPSVDDHHRIWPSSPSRSHNYFCRPSTNKHHAMSPTTSTAPSLVLRMLALSVLLGALPAHAATNGMDMSMDDGMSLASGTMMTTLHFTPITDTLWFAGWVPQSAGALTGACVGLFVLALLDRWVAAVRRMMEAHWGGAGPRAAKTFDEDRHEEKGRRRLSAPPFVPAHDIMRGAMHVLQAALGFAFMLAVMCVSFR</sequence>
<reference evidence="7" key="1">
    <citation type="submission" date="2023-03" db="EMBL/GenBank/DDBJ databases">
        <title>Massive genome expansion in bonnet fungi (Mycena s.s.) driven by repeated elements and novel gene families across ecological guilds.</title>
        <authorList>
            <consortium name="Lawrence Berkeley National Laboratory"/>
            <person name="Harder C.B."/>
            <person name="Miyauchi S."/>
            <person name="Viragh M."/>
            <person name="Kuo A."/>
            <person name="Thoen E."/>
            <person name="Andreopoulos B."/>
            <person name="Lu D."/>
            <person name="Skrede I."/>
            <person name="Drula E."/>
            <person name="Henrissat B."/>
            <person name="Morin E."/>
            <person name="Kohler A."/>
            <person name="Barry K."/>
            <person name="LaButti K."/>
            <person name="Morin E."/>
            <person name="Salamov A."/>
            <person name="Lipzen A."/>
            <person name="Mereny Z."/>
            <person name="Hegedus B."/>
            <person name="Baldrian P."/>
            <person name="Stursova M."/>
            <person name="Weitz H."/>
            <person name="Taylor A."/>
            <person name="Grigoriev I.V."/>
            <person name="Nagy L.G."/>
            <person name="Martin F."/>
            <person name="Kauserud H."/>
        </authorList>
    </citation>
    <scope>NUCLEOTIDE SEQUENCE</scope>
    <source>
        <strain evidence="7">CBHHK067</strain>
    </source>
</reference>
<feature type="transmembrane region" description="Helical" evidence="5">
    <location>
        <begin position="93"/>
        <end position="112"/>
    </location>
</feature>
<evidence type="ECO:0000256" key="4">
    <source>
        <dbReference type="ARBA" id="ARBA00023136"/>
    </source>
</evidence>
<keyword evidence="8" id="KW-1185">Reference proteome</keyword>
<dbReference type="Proteomes" id="UP001221757">
    <property type="component" value="Unassembled WGS sequence"/>
</dbReference>
<comment type="subcellular location">
    <subcellularLocation>
        <location evidence="1 5">Membrane</location>
        <topology evidence="1 5">Multi-pass membrane protein</topology>
    </subcellularLocation>
</comment>
<evidence type="ECO:0000313" key="8">
    <source>
        <dbReference type="Proteomes" id="UP001221757"/>
    </source>
</evidence>
<evidence type="ECO:0000313" key="7">
    <source>
        <dbReference type="EMBL" id="KAJ7703721.1"/>
    </source>
</evidence>
<accession>A0AAD7M6I1</accession>
<evidence type="ECO:0000256" key="1">
    <source>
        <dbReference type="ARBA" id="ARBA00004141"/>
    </source>
</evidence>
<dbReference type="GO" id="GO:0005375">
    <property type="term" value="F:copper ion transmembrane transporter activity"/>
    <property type="evidence" value="ECO:0007669"/>
    <property type="project" value="UniProtKB-UniRule"/>
</dbReference>
<keyword evidence="5" id="KW-0406">Ion transport</keyword>
<evidence type="ECO:0000256" key="5">
    <source>
        <dbReference type="RuleBase" id="RU367022"/>
    </source>
</evidence>
<name>A0AAD7M6I1_MYCRO</name>
<feature type="compositionally biased region" description="Basic and acidic residues" evidence="6">
    <location>
        <begin position="194"/>
        <end position="205"/>
    </location>
</feature>
<feature type="transmembrane region" description="Helical" evidence="5">
    <location>
        <begin position="149"/>
        <end position="170"/>
    </location>
</feature>
<comment type="caution">
    <text evidence="7">The sequence shown here is derived from an EMBL/GenBank/DDBJ whole genome shotgun (WGS) entry which is preliminary data.</text>
</comment>
<dbReference type="AlphaFoldDB" id="A0AAD7M6I1"/>
<dbReference type="Pfam" id="PF04145">
    <property type="entry name" value="Ctr"/>
    <property type="match status" value="1"/>
</dbReference>
<protein>
    <recommendedName>
        <fullName evidence="5">Copper transport protein</fullName>
    </recommendedName>
</protein>
<evidence type="ECO:0000256" key="2">
    <source>
        <dbReference type="ARBA" id="ARBA00022692"/>
    </source>
</evidence>